<name>A0A1B7HQW6_9ENTR</name>
<dbReference type="AlphaFoldDB" id="A0A1B7HQW6"/>
<dbReference type="EMBL" id="LXEP01000033">
    <property type="protein sequence ID" value="OAT18009.1"/>
    <property type="molecule type" value="Genomic_DNA"/>
</dbReference>
<accession>A0A1B7HQW6</accession>
<dbReference type="PATRIC" id="fig|1354253.4.peg.3873"/>
<evidence type="ECO:0000313" key="2">
    <source>
        <dbReference type="Proteomes" id="UP000078504"/>
    </source>
</evidence>
<dbReference type="Proteomes" id="UP000078504">
    <property type="component" value="Unassembled WGS sequence"/>
</dbReference>
<proteinExistence type="predicted"/>
<gene>
    <name evidence="1" type="ORF">M977_03797</name>
</gene>
<reference evidence="1 2" key="1">
    <citation type="submission" date="2016-04" db="EMBL/GenBank/DDBJ databases">
        <title>ATOL: Assembling a taxonomically balanced genome-scale reconstruction of the evolutionary history of the Enterobacteriaceae.</title>
        <authorList>
            <person name="Plunkett G.III."/>
            <person name="Neeno-Eckwall E.C."/>
            <person name="Glasner J.D."/>
            <person name="Perna N.T."/>
        </authorList>
    </citation>
    <scope>NUCLEOTIDE SEQUENCE [LARGE SCALE GENOMIC DNA]</scope>
    <source>
        <strain evidence="1 2">ATCC 51604</strain>
    </source>
</reference>
<evidence type="ECO:0000313" key="1">
    <source>
        <dbReference type="EMBL" id="OAT18009.1"/>
    </source>
</evidence>
<organism evidence="1 2">
    <name type="scientific">Buttiauxella gaviniae ATCC 51604</name>
    <dbReference type="NCBI Taxonomy" id="1354253"/>
    <lineage>
        <taxon>Bacteria</taxon>
        <taxon>Pseudomonadati</taxon>
        <taxon>Pseudomonadota</taxon>
        <taxon>Gammaproteobacteria</taxon>
        <taxon>Enterobacterales</taxon>
        <taxon>Enterobacteriaceae</taxon>
        <taxon>Buttiauxella</taxon>
    </lineage>
</organism>
<protein>
    <submittedName>
        <fullName evidence="1">Uncharacterized protein</fullName>
    </submittedName>
</protein>
<sequence length="45" mass="4749">MPGDEKTVNDQCAKVLVLLGKAEFITGRRTCGPGSKNKKNKTGTG</sequence>
<comment type="caution">
    <text evidence="1">The sequence shown here is derived from an EMBL/GenBank/DDBJ whole genome shotgun (WGS) entry which is preliminary data.</text>
</comment>